<keyword evidence="10" id="KW-1185">Reference proteome</keyword>
<feature type="transmembrane region" description="Helical" evidence="7">
    <location>
        <begin position="6"/>
        <end position="32"/>
    </location>
</feature>
<evidence type="ECO:0000256" key="1">
    <source>
        <dbReference type="ARBA" id="ARBA00004651"/>
    </source>
</evidence>
<dbReference type="PANTHER" id="PTHR22750">
    <property type="entry name" value="G-PROTEIN COUPLED RECEPTOR"/>
    <property type="match status" value="1"/>
</dbReference>
<evidence type="ECO:0000256" key="3">
    <source>
        <dbReference type="ARBA" id="ARBA00022692"/>
    </source>
</evidence>
<dbReference type="EMBL" id="CAXITT010000774">
    <property type="protein sequence ID" value="CAL1546125.1"/>
    <property type="molecule type" value="Genomic_DNA"/>
</dbReference>
<accession>A0AAV2IH45</accession>
<evidence type="ECO:0000256" key="5">
    <source>
        <dbReference type="ARBA" id="ARBA00023136"/>
    </source>
</evidence>
<keyword evidence="5 7" id="KW-0472">Membrane</keyword>
<keyword evidence="2" id="KW-1003">Cell membrane</keyword>
<dbReference type="InterPro" id="IPR017452">
    <property type="entry name" value="GPCR_Rhodpsn_7TM"/>
</dbReference>
<feature type="transmembrane region" description="Helical" evidence="7">
    <location>
        <begin position="79"/>
        <end position="105"/>
    </location>
</feature>
<sequence>SDLNVQSVVLAMTSLLMSLFITFVNILTIVVIRRTPFLRTLSNMYVTSLAASDLVVGLGLIPLSLFYIPSLRDRLFDRNIHFCAFIFGLNLGVSIVSSITMTLIATDRYIYILRPYAYKRVVTRRYVLVLVCLTWVFGVLYGLLPQLIHNDAAGVPKCDITLVMPVGYLFYTNLTIYSILIVLDFVLYTQILYTAYRQRRIIDAAAPVVSEPPSRKGNLRLKSIKFFLTVFGVYFMCLTPTVVCMGVDYYSPVPRFLYNTFNLLALMNSGINFVIYILLNVKFKVSVMRFL</sequence>
<evidence type="ECO:0000256" key="2">
    <source>
        <dbReference type="ARBA" id="ARBA00022475"/>
    </source>
</evidence>
<dbReference type="InterPro" id="IPR000276">
    <property type="entry name" value="GPCR_Rhodpsn"/>
</dbReference>
<keyword evidence="6" id="KW-0807">Transducer</keyword>
<feature type="transmembrane region" description="Helical" evidence="7">
    <location>
        <begin position="126"/>
        <end position="148"/>
    </location>
</feature>
<dbReference type="SUPFAM" id="SSF81321">
    <property type="entry name" value="Family A G protein-coupled receptor-like"/>
    <property type="match status" value="1"/>
</dbReference>
<dbReference type="PRINTS" id="PR00237">
    <property type="entry name" value="GPCRRHODOPSN"/>
</dbReference>
<organism evidence="9 10">
    <name type="scientific">Lymnaea stagnalis</name>
    <name type="common">Great pond snail</name>
    <name type="synonym">Helix stagnalis</name>
    <dbReference type="NCBI Taxonomy" id="6523"/>
    <lineage>
        <taxon>Eukaryota</taxon>
        <taxon>Metazoa</taxon>
        <taxon>Spiralia</taxon>
        <taxon>Lophotrochozoa</taxon>
        <taxon>Mollusca</taxon>
        <taxon>Gastropoda</taxon>
        <taxon>Heterobranchia</taxon>
        <taxon>Euthyneura</taxon>
        <taxon>Panpulmonata</taxon>
        <taxon>Hygrophila</taxon>
        <taxon>Lymnaeoidea</taxon>
        <taxon>Lymnaeidae</taxon>
        <taxon>Lymnaea</taxon>
    </lineage>
</organism>
<protein>
    <recommendedName>
        <fullName evidence="8">G-protein coupled receptors family 1 profile domain-containing protein</fullName>
    </recommendedName>
</protein>
<feature type="transmembrane region" description="Helical" evidence="7">
    <location>
        <begin position="168"/>
        <end position="193"/>
    </location>
</feature>
<proteinExistence type="inferred from homology"/>
<comment type="similarity">
    <text evidence="6">Belongs to the G-protein coupled receptor 1 family.</text>
</comment>
<dbReference type="CDD" id="cd00637">
    <property type="entry name" value="7tm_classA_rhodopsin-like"/>
    <property type="match status" value="1"/>
</dbReference>
<evidence type="ECO:0000313" key="10">
    <source>
        <dbReference type="Proteomes" id="UP001497497"/>
    </source>
</evidence>
<feature type="non-terminal residue" evidence="9">
    <location>
        <position position="291"/>
    </location>
</feature>
<keyword evidence="6" id="KW-0675">Receptor</keyword>
<evidence type="ECO:0000256" key="4">
    <source>
        <dbReference type="ARBA" id="ARBA00022989"/>
    </source>
</evidence>
<comment type="subcellular location">
    <subcellularLocation>
        <location evidence="1">Cell membrane</location>
        <topology evidence="1">Multi-pass membrane protein</topology>
    </subcellularLocation>
</comment>
<feature type="non-terminal residue" evidence="9">
    <location>
        <position position="1"/>
    </location>
</feature>
<reference evidence="9 10" key="1">
    <citation type="submission" date="2024-04" db="EMBL/GenBank/DDBJ databases">
        <authorList>
            <consortium name="Genoscope - CEA"/>
            <person name="William W."/>
        </authorList>
    </citation>
    <scope>NUCLEOTIDE SEQUENCE [LARGE SCALE GENOMIC DNA]</scope>
</reference>
<evidence type="ECO:0000256" key="7">
    <source>
        <dbReference type="SAM" id="Phobius"/>
    </source>
</evidence>
<dbReference type="SMART" id="SM01381">
    <property type="entry name" value="7TM_GPCR_Srsx"/>
    <property type="match status" value="1"/>
</dbReference>
<evidence type="ECO:0000313" key="9">
    <source>
        <dbReference type="EMBL" id="CAL1546125.1"/>
    </source>
</evidence>
<dbReference type="GO" id="GO:0005886">
    <property type="term" value="C:plasma membrane"/>
    <property type="evidence" value="ECO:0007669"/>
    <property type="project" value="UniProtKB-SubCell"/>
</dbReference>
<evidence type="ECO:0000259" key="8">
    <source>
        <dbReference type="PROSITE" id="PS50262"/>
    </source>
</evidence>
<dbReference type="PROSITE" id="PS00237">
    <property type="entry name" value="G_PROTEIN_RECEP_F1_1"/>
    <property type="match status" value="1"/>
</dbReference>
<evidence type="ECO:0000256" key="6">
    <source>
        <dbReference type="RuleBase" id="RU000688"/>
    </source>
</evidence>
<keyword evidence="3 6" id="KW-0812">Transmembrane</keyword>
<name>A0AAV2IH45_LYMST</name>
<keyword evidence="6" id="KW-0297">G-protein coupled receptor</keyword>
<dbReference type="PROSITE" id="PS50262">
    <property type="entry name" value="G_PROTEIN_RECEP_F1_2"/>
    <property type="match status" value="1"/>
</dbReference>
<dbReference type="Gene3D" id="1.20.1070.10">
    <property type="entry name" value="Rhodopsin 7-helix transmembrane proteins"/>
    <property type="match status" value="1"/>
</dbReference>
<feature type="transmembrane region" description="Helical" evidence="7">
    <location>
        <begin position="256"/>
        <end position="279"/>
    </location>
</feature>
<keyword evidence="4 7" id="KW-1133">Transmembrane helix</keyword>
<gene>
    <name evidence="9" type="ORF">GSLYS_00019502001</name>
</gene>
<dbReference type="Proteomes" id="UP001497497">
    <property type="component" value="Unassembled WGS sequence"/>
</dbReference>
<feature type="transmembrane region" description="Helical" evidence="7">
    <location>
        <begin position="226"/>
        <end position="250"/>
    </location>
</feature>
<feature type="transmembrane region" description="Helical" evidence="7">
    <location>
        <begin position="44"/>
        <end position="67"/>
    </location>
</feature>
<feature type="domain" description="G-protein coupled receptors family 1 profile" evidence="8">
    <location>
        <begin position="24"/>
        <end position="276"/>
    </location>
</feature>
<dbReference type="GO" id="GO:0004930">
    <property type="term" value="F:G protein-coupled receptor activity"/>
    <property type="evidence" value="ECO:0007669"/>
    <property type="project" value="UniProtKB-KW"/>
</dbReference>
<dbReference type="Pfam" id="PF00001">
    <property type="entry name" value="7tm_1"/>
    <property type="match status" value="1"/>
</dbReference>
<comment type="caution">
    <text evidence="9">The sequence shown here is derived from an EMBL/GenBank/DDBJ whole genome shotgun (WGS) entry which is preliminary data.</text>
</comment>
<dbReference type="AlphaFoldDB" id="A0AAV2IH45"/>